<accession>A0A917S1C4</accession>
<reference evidence="2" key="1">
    <citation type="journal article" date="2014" name="Int. J. Syst. Evol. Microbiol.">
        <title>Complete genome sequence of Corynebacterium casei LMG S-19264T (=DSM 44701T), isolated from a smear-ripened cheese.</title>
        <authorList>
            <consortium name="US DOE Joint Genome Institute (JGI-PGF)"/>
            <person name="Walter F."/>
            <person name="Albersmeier A."/>
            <person name="Kalinowski J."/>
            <person name="Ruckert C."/>
        </authorList>
    </citation>
    <scope>NUCLEOTIDE SEQUENCE</scope>
    <source>
        <strain evidence="2">JCM 15325</strain>
    </source>
</reference>
<dbReference type="SUPFAM" id="SSF53335">
    <property type="entry name" value="S-adenosyl-L-methionine-dependent methyltransferases"/>
    <property type="match status" value="1"/>
</dbReference>
<dbReference type="InterPro" id="IPR050508">
    <property type="entry name" value="Methyltransf_Superfamily"/>
</dbReference>
<reference evidence="2" key="2">
    <citation type="submission" date="2020-09" db="EMBL/GenBank/DDBJ databases">
        <authorList>
            <person name="Sun Q."/>
            <person name="Ohkuma M."/>
        </authorList>
    </citation>
    <scope>NUCLEOTIDE SEQUENCE</scope>
    <source>
        <strain evidence="2">JCM 15325</strain>
    </source>
</reference>
<dbReference type="PANTHER" id="PTHR42912">
    <property type="entry name" value="METHYLTRANSFERASE"/>
    <property type="match status" value="1"/>
</dbReference>
<evidence type="ECO:0000313" key="3">
    <source>
        <dbReference type="Proteomes" id="UP000654670"/>
    </source>
</evidence>
<feature type="domain" description="Methyltransferase type 11" evidence="1">
    <location>
        <begin position="37"/>
        <end position="132"/>
    </location>
</feature>
<proteinExistence type="predicted"/>
<dbReference type="Proteomes" id="UP000654670">
    <property type="component" value="Unassembled WGS sequence"/>
</dbReference>
<evidence type="ECO:0000259" key="1">
    <source>
        <dbReference type="Pfam" id="PF08241"/>
    </source>
</evidence>
<organism evidence="2 3">
    <name type="scientific">Sporolactobacillus putidus</name>
    <dbReference type="NCBI Taxonomy" id="492735"/>
    <lineage>
        <taxon>Bacteria</taxon>
        <taxon>Bacillati</taxon>
        <taxon>Bacillota</taxon>
        <taxon>Bacilli</taxon>
        <taxon>Bacillales</taxon>
        <taxon>Sporolactobacillaceae</taxon>
        <taxon>Sporolactobacillus</taxon>
    </lineage>
</organism>
<keyword evidence="3" id="KW-1185">Reference proteome</keyword>
<evidence type="ECO:0000313" key="2">
    <source>
        <dbReference type="EMBL" id="GGL50279.1"/>
    </source>
</evidence>
<dbReference type="CDD" id="cd02440">
    <property type="entry name" value="AdoMet_MTases"/>
    <property type="match status" value="1"/>
</dbReference>
<dbReference type="Gene3D" id="3.40.50.150">
    <property type="entry name" value="Vaccinia Virus protein VP39"/>
    <property type="match status" value="1"/>
</dbReference>
<comment type="caution">
    <text evidence="2">The sequence shown here is derived from an EMBL/GenBank/DDBJ whole genome shotgun (WGS) entry which is preliminary data.</text>
</comment>
<name>A0A917S1C4_9BACL</name>
<dbReference type="InterPro" id="IPR029063">
    <property type="entry name" value="SAM-dependent_MTases_sf"/>
</dbReference>
<sequence>MIAQKDYWNEAADKKEFTTPFQFDRFFSHVRHDARILDYGCGYGRTLFELKKRACPNLYGVDFSEKMIKRALSNDPDIHFSIVNSGEIPFPDDSFDSVLLLAVLTCVYRGQEQDSILQEIRRVMKPDGVIYINDFLLNDDDRNVARYEKYNEKYSTYGVFELPDGAVLRHHSEERVDEWIRPFETLAYEKTNYVTMNGHRSNGVMYLGRLKK</sequence>
<dbReference type="RefSeq" id="WP_188802285.1">
    <property type="nucleotide sequence ID" value="NZ_BMOK01000004.1"/>
</dbReference>
<dbReference type="Pfam" id="PF08241">
    <property type="entry name" value="Methyltransf_11"/>
    <property type="match status" value="1"/>
</dbReference>
<dbReference type="GO" id="GO:0008757">
    <property type="term" value="F:S-adenosylmethionine-dependent methyltransferase activity"/>
    <property type="evidence" value="ECO:0007669"/>
    <property type="project" value="InterPro"/>
</dbReference>
<dbReference type="EMBL" id="BMOK01000004">
    <property type="protein sequence ID" value="GGL50279.1"/>
    <property type="molecule type" value="Genomic_DNA"/>
</dbReference>
<dbReference type="AlphaFoldDB" id="A0A917S1C4"/>
<gene>
    <name evidence="2" type="ORF">GCM10007968_13120</name>
</gene>
<dbReference type="InterPro" id="IPR013216">
    <property type="entry name" value="Methyltransf_11"/>
</dbReference>
<protein>
    <recommendedName>
        <fullName evidence="1">Methyltransferase type 11 domain-containing protein</fullName>
    </recommendedName>
</protein>